<sequence>MAGVAESDLYGGKWQCEVRWSFSLAVSLYHGNVRESRDTNLRLFQSESSQLIPGSSYGFRDGALDAQDFLCAIVLNRNRTKGHPTASIQQTKRSLEAQSRVSICRIWGERAGGNGEKAKM</sequence>
<evidence type="ECO:0000313" key="1">
    <source>
        <dbReference type="EMBL" id="EZF56517.1"/>
    </source>
</evidence>
<reference evidence="1" key="1">
    <citation type="submission" date="2014-02" db="EMBL/GenBank/DDBJ databases">
        <title>The Genome Sequence of Trichophyton rubrum (morphotype fischeri) CBS 288.86.</title>
        <authorList>
            <consortium name="The Broad Institute Genomics Platform"/>
            <person name="Cuomo C.A."/>
            <person name="White T.C."/>
            <person name="Graser Y."/>
            <person name="Martinez-Rossi N."/>
            <person name="Heitman J."/>
            <person name="Young S.K."/>
            <person name="Zeng Q."/>
            <person name="Gargeya S."/>
            <person name="Abouelleil A."/>
            <person name="Alvarado L."/>
            <person name="Chapman S.B."/>
            <person name="Gainer-Dewar J."/>
            <person name="Goldberg J."/>
            <person name="Griggs A."/>
            <person name="Gujja S."/>
            <person name="Hansen M."/>
            <person name="Howarth C."/>
            <person name="Imamovic A."/>
            <person name="Larimer J."/>
            <person name="Martinez D."/>
            <person name="Murphy C."/>
            <person name="Pearson M.D."/>
            <person name="Persinoti G."/>
            <person name="Poon T."/>
            <person name="Priest M."/>
            <person name="Roberts A.D."/>
            <person name="Saif S."/>
            <person name="Shea T.D."/>
            <person name="Sykes S.N."/>
            <person name="Wortman J."/>
            <person name="Nusbaum C."/>
            <person name="Birren B."/>
        </authorList>
    </citation>
    <scope>NUCLEOTIDE SEQUENCE [LARGE SCALE GENOMIC DNA]</scope>
    <source>
        <strain evidence="1">CBS 288.86</strain>
    </source>
</reference>
<dbReference type="EMBL" id="KK207718">
    <property type="protein sequence ID" value="EZF56517.1"/>
    <property type="molecule type" value="Genomic_DNA"/>
</dbReference>
<proteinExistence type="predicted"/>
<organism evidence="1">
    <name type="scientific">Trichophyton rubrum CBS 288.86</name>
    <dbReference type="NCBI Taxonomy" id="1215330"/>
    <lineage>
        <taxon>Eukaryota</taxon>
        <taxon>Fungi</taxon>
        <taxon>Dikarya</taxon>
        <taxon>Ascomycota</taxon>
        <taxon>Pezizomycotina</taxon>
        <taxon>Eurotiomycetes</taxon>
        <taxon>Eurotiomycetidae</taxon>
        <taxon>Onygenales</taxon>
        <taxon>Arthrodermataceae</taxon>
        <taxon>Trichophyton</taxon>
    </lineage>
</organism>
<accession>A0A022WDT4</accession>
<dbReference type="AlphaFoldDB" id="A0A022WDT4"/>
<gene>
    <name evidence="1" type="ORF">H103_01135</name>
</gene>
<dbReference type="Proteomes" id="UP000023758">
    <property type="component" value="Unassembled WGS sequence"/>
</dbReference>
<protein>
    <submittedName>
        <fullName evidence="1">Uncharacterized protein</fullName>
    </submittedName>
</protein>
<dbReference type="HOGENOM" id="CLU_2051341_0_0_1"/>
<name>A0A022WDT4_TRIRU</name>